<reference evidence="1" key="2">
    <citation type="submission" date="2023-06" db="EMBL/GenBank/DDBJ databases">
        <authorList>
            <person name="Swenson N.G."/>
            <person name="Wegrzyn J.L."/>
            <person name="Mcevoy S.L."/>
        </authorList>
    </citation>
    <scope>NUCLEOTIDE SEQUENCE</scope>
    <source>
        <strain evidence="1">NS2018</strain>
        <tissue evidence="1">Leaf</tissue>
    </source>
</reference>
<dbReference type="EMBL" id="JAUESC010000001">
    <property type="protein sequence ID" value="KAK0607824.1"/>
    <property type="molecule type" value="Genomic_DNA"/>
</dbReference>
<keyword evidence="2" id="KW-1185">Reference proteome</keyword>
<evidence type="ECO:0000313" key="2">
    <source>
        <dbReference type="Proteomes" id="UP001168877"/>
    </source>
</evidence>
<organism evidence="1 2">
    <name type="scientific">Acer saccharum</name>
    <name type="common">Sugar maple</name>
    <dbReference type="NCBI Taxonomy" id="4024"/>
    <lineage>
        <taxon>Eukaryota</taxon>
        <taxon>Viridiplantae</taxon>
        <taxon>Streptophyta</taxon>
        <taxon>Embryophyta</taxon>
        <taxon>Tracheophyta</taxon>
        <taxon>Spermatophyta</taxon>
        <taxon>Magnoliopsida</taxon>
        <taxon>eudicotyledons</taxon>
        <taxon>Gunneridae</taxon>
        <taxon>Pentapetalae</taxon>
        <taxon>rosids</taxon>
        <taxon>malvids</taxon>
        <taxon>Sapindales</taxon>
        <taxon>Sapindaceae</taxon>
        <taxon>Hippocastanoideae</taxon>
        <taxon>Acereae</taxon>
        <taxon>Acer</taxon>
    </lineage>
</organism>
<dbReference type="AlphaFoldDB" id="A0AA39W2U4"/>
<proteinExistence type="predicted"/>
<name>A0AA39W2U4_ACESA</name>
<gene>
    <name evidence="1" type="ORF">LWI29_021165</name>
</gene>
<protein>
    <submittedName>
        <fullName evidence="1">Uncharacterized protein</fullName>
    </submittedName>
</protein>
<comment type="caution">
    <text evidence="1">The sequence shown here is derived from an EMBL/GenBank/DDBJ whole genome shotgun (WGS) entry which is preliminary data.</text>
</comment>
<dbReference type="Proteomes" id="UP001168877">
    <property type="component" value="Unassembled WGS sequence"/>
</dbReference>
<evidence type="ECO:0000313" key="1">
    <source>
        <dbReference type="EMBL" id="KAK0607824.1"/>
    </source>
</evidence>
<accession>A0AA39W2U4</accession>
<reference evidence="1" key="1">
    <citation type="journal article" date="2022" name="Plant J.">
        <title>Strategies of tolerance reflected in two North American maple genomes.</title>
        <authorList>
            <person name="McEvoy S.L."/>
            <person name="Sezen U.U."/>
            <person name="Trouern-Trend A."/>
            <person name="McMahon S.M."/>
            <person name="Schaberg P.G."/>
            <person name="Yang J."/>
            <person name="Wegrzyn J.L."/>
            <person name="Swenson N.G."/>
        </authorList>
    </citation>
    <scope>NUCLEOTIDE SEQUENCE</scope>
    <source>
        <strain evidence="1">NS2018</strain>
    </source>
</reference>
<sequence length="84" mass="9906">MSLSRIQGSSVGGEQKSQIYKFRRGWWFLINFSIIEIFVHTSNVCEPNLVFNFQKLNMVLEASVWEQEPRCTQQPALLWENLEK</sequence>